<organism evidence="1 2">
    <name type="scientific">Trichinella zimbabwensis</name>
    <dbReference type="NCBI Taxonomy" id="268475"/>
    <lineage>
        <taxon>Eukaryota</taxon>
        <taxon>Metazoa</taxon>
        <taxon>Ecdysozoa</taxon>
        <taxon>Nematoda</taxon>
        <taxon>Enoplea</taxon>
        <taxon>Dorylaimia</taxon>
        <taxon>Trichinellida</taxon>
        <taxon>Trichinellidae</taxon>
        <taxon>Trichinella</taxon>
    </lineage>
</organism>
<accession>A0A0V1GWW1</accession>
<dbReference type="Proteomes" id="UP000055024">
    <property type="component" value="Unassembled WGS sequence"/>
</dbReference>
<gene>
    <name evidence="1" type="ORF">T11_5304</name>
</gene>
<dbReference type="AlphaFoldDB" id="A0A0V1GWW1"/>
<evidence type="ECO:0000313" key="1">
    <source>
        <dbReference type="EMBL" id="KRZ02754.1"/>
    </source>
</evidence>
<sequence length="99" mass="11192">MFYCGAILFYHAPRPLLCGGLFSIAEQYNFNVHRVHYSAQSTGLISIAQQFSFIMHRDYYSAELFLLYCGSLMQHSTNGCPALYVVLFGPDICTFCATK</sequence>
<proteinExistence type="predicted"/>
<name>A0A0V1GWW1_9BILA</name>
<protein>
    <submittedName>
        <fullName evidence="1">Uncharacterized protein</fullName>
    </submittedName>
</protein>
<evidence type="ECO:0000313" key="2">
    <source>
        <dbReference type="Proteomes" id="UP000055024"/>
    </source>
</evidence>
<keyword evidence="2" id="KW-1185">Reference proteome</keyword>
<reference evidence="1 2" key="1">
    <citation type="submission" date="2015-01" db="EMBL/GenBank/DDBJ databases">
        <title>Evolution of Trichinella species and genotypes.</title>
        <authorList>
            <person name="Korhonen P.K."/>
            <person name="Edoardo P."/>
            <person name="Giuseppe L.R."/>
            <person name="Gasser R.B."/>
        </authorList>
    </citation>
    <scope>NUCLEOTIDE SEQUENCE [LARGE SCALE GENOMIC DNA]</scope>
    <source>
        <strain evidence="1">ISS1029</strain>
    </source>
</reference>
<dbReference type="EMBL" id="JYDP01000217">
    <property type="protein sequence ID" value="KRZ02754.1"/>
    <property type="molecule type" value="Genomic_DNA"/>
</dbReference>
<comment type="caution">
    <text evidence="1">The sequence shown here is derived from an EMBL/GenBank/DDBJ whole genome shotgun (WGS) entry which is preliminary data.</text>
</comment>